<dbReference type="Proteomes" id="UP000595564">
    <property type="component" value="Chromosome"/>
</dbReference>
<proteinExistence type="predicted"/>
<dbReference type="PANTHER" id="PTHR10704">
    <property type="entry name" value="CARBOHYDRATE SULFOTRANSFERASE"/>
    <property type="match status" value="1"/>
</dbReference>
<dbReference type="Pfam" id="PF13469">
    <property type="entry name" value="Sulfotransfer_3"/>
    <property type="match status" value="1"/>
</dbReference>
<reference evidence="2 3" key="1">
    <citation type="journal article" date="2012" name="Extremophiles">
        <title>Thermotomaculum hydrothermale gen. nov., sp. nov., a novel heterotrophic thermophile within the phylum Acidobacteria from a deep-sea hydrothermal vent chimney in the Southern Okinawa Trough.</title>
        <authorList>
            <person name="Izumi H."/>
            <person name="Nunoura T."/>
            <person name="Miyazaki M."/>
            <person name="Mino S."/>
            <person name="Toki T."/>
            <person name="Takai K."/>
            <person name="Sako Y."/>
            <person name="Sawabe T."/>
            <person name="Nakagawa S."/>
        </authorList>
    </citation>
    <scope>NUCLEOTIDE SEQUENCE [LARGE SCALE GENOMIC DNA]</scope>
    <source>
        <strain evidence="2 3">AC55</strain>
    </source>
</reference>
<protein>
    <recommendedName>
        <fullName evidence="4">Sulfotransferase</fullName>
    </recommendedName>
</protein>
<organism evidence="2 3">
    <name type="scientific">Thermotomaculum hydrothermale</name>
    <dbReference type="NCBI Taxonomy" id="981385"/>
    <lineage>
        <taxon>Bacteria</taxon>
        <taxon>Pseudomonadati</taxon>
        <taxon>Acidobacteriota</taxon>
        <taxon>Holophagae</taxon>
        <taxon>Thermotomaculales</taxon>
        <taxon>Thermotomaculaceae</taxon>
        <taxon>Thermotomaculum</taxon>
    </lineage>
</organism>
<keyword evidence="3" id="KW-1185">Reference proteome</keyword>
<keyword evidence="1" id="KW-0812">Transmembrane</keyword>
<feature type="transmembrane region" description="Helical" evidence="1">
    <location>
        <begin position="302"/>
        <end position="324"/>
    </location>
</feature>
<keyword evidence="1" id="KW-1133">Transmembrane helix</keyword>
<sequence length="338" mass="39755">MEDKFIFVVGNSRSGTTMTARILGKNKEVFTFNEIHFWGEIWSKSDENKVITEKEAIKLASYLLFIQRVGYYFKKNFDNRFENDAKMIVDSISNKDLTMIDVYRAFLFFETKKNGKRIPCEQTPRNLFYIEEILKFFPNAKIVNLVRDPRDVLLSQKNKWKRKFYGEEYMPLKEMIRVRANYHPVVISRLWNSSVRIAKANDSKDFFKTFKFECILNNPESFLKDLCNFTGIGYSKDMLNVPKIGSSLKKDNEQELGIDKNSASNWKKGGLNSTEVFLCQKICGKLMQDYGYKIDFSIKPNFLLLFYYYVSLPVKLGFSFLLNLDRMKSIAENIRKRL</sequence>
<dbReference type="PANTHER" id="PTHR10704:SF44">
    <property type="entry name" value="LD35051P-RELATED"/>
    <property type="match status" value="1"/>
</dbReference>
<dbReference type="RefSeq" id="WP_201327700.1">
    <property type="nucleotide sequence ID" value="NZ_AP017470.1"/>
</dbReference>
<dbReference type="InterPro" id="IPR027417">
    <property type="entry name" value="P-loop_NTPase"/>
</dbReference>
<dbReference type="SUPFAM" id="SSF52540">
    <property type="entry name" value="P-loop containing nucleoside triphosphate hydrolases"/>
    <property type="match status" value="1"/>
</dbReference>
<dbReference type="InterPro" id="IPR051135">
    <property type="entry name" value="Gal/GlcNAc/GalNAc_ST"/>
</dbReference>
<dbReference type="GO" id="GO:0006790">
    <property type="term" value="P:sulfur compound metabolic process"/>
    <property type="evidence" value="ECO:0007669"/>
    <property type="project" value="TreeGrafter"/>
</dbReference>
<evidence type="ECO:0000313" key="3">
    <source>
        <dbReference type="Proteomes" id="UP000595564"/>
    </source>
</evidence>
<keyword evidence="1" id="KW-0472">Membrane</keyword>
<accession>A0A7R6PGL3</accession>
<gene>
    <name evidence="2" type="ORF">TTHT_1942</name>
</gene>
<evidence type="ECO:0000313" key="2">
    <source>
        <dbReference type="EMBL" id="BBB33393.1"/>
    </source>
</evidence>
<dbReference type="GO" id="GO:0006044">
    <property type="term" value="P:N-acetylglucosamine metabolic process"/>
    <property type="evidence" value="ECO:0007669"/>
    <property type="project" value="TreeGrafter"/>
</dbReference>
<dbReference type="KEGG" id="thyd:TTHT_1942"/>
<dbReference type="AlphaFoldDB" id="A0A7R6PGL3"/>
<dbReference type="GO" id="GO:0001517">
    <property type="term" value="F:N-acetylglucosamine 6-O-sulfotransferase activity"/>
    <property type="evidence" value="ECO:0007669"/>
    <property type="project" value="TreeGrafter"/>
</dbReference>
<dbReference type="Gene3D" id="3.40.50.300">
    <property type="entry name" value="P-loop containing nucleotide triphosphate hydrolases"/>
    <property type="match status" value="1"/>
</dbReference>
<dbReference type="EMBL" id="AP017470">
    <property type="protein sequence ID" value="BBB33393.1"/>
    <property type="molecule type" value="Genomic_DNA"/>
</dbReference>
<name>A0A7R6PGL3_9BACT</name>
<evidence type="ECO:0008006" key="4">
    <source>
        <dbReference type="Google" id="ProtNLM"/>
    </source>
</evidence>
<evidence type="ECO:0000256" key="1">
    <source>
        <dbReference type="SAM" id="Phobius"/>
    </source>
</evidence>